<evidence type="ECO:0000313" key="2">
    <source>
        <dbReference type="Proteomes" id="UP000324222"/>
    </source>
</evidence>
<dbReference type="AlphaFoldDB" id="A0A5B7IB17"/>
<name>A0A5B7IB17_PORTR</name>
<dbReference type="EMBL" id="VSRR010057567">
    <property type="protein sequence ID" value="MPC81650.1"/>
    <property type="molecule type" value="Genomic_DNA"/>
</dbReference>
<protein>
    <submittedName>
        <fullName evidence="1">Uncharacterized protein</fullName>
    </submittedName>
</protein>
<gene>
    <name evidence="1" type="ORF">E2C01_076278</name>
</gene>
<accession>A0A5B7IB17</accession>
<comment type="caution">
    <text evidence="1">The sequence shown here is derived from an EMBL/GenBank/DDBJ whole genome shotgun (WGS) entry which is preliminary data.</text>
</comment>
<keyword evidence="2" id="KW-1185">Reference proteome</keyword>
<proteinExistence type="predicted"/>
<evidence type="ECO:0000313" key="1">
    <source>
        <dbReference type="EMBL" id="MPC81650.1"/>
    </source>
</evidence>
<sequence length="83" mass="9336">MSFEQLHISLHNDTTPLPPARPNHFVNHYSELFTSSALDEGVQRFGLRAFTVYHRKEKLRGAVTVNTAEERGKDDNAVGTVRG</sequence>
<reference evidence="1 2" key="1">
    <citation type="submission" date="2019-05" db="EMBL/GenBank/DDBJ databases">
        <title>Another draft genome of Portunus trituberculatus and its Hox gene families provides insights of decapod evolution.</title>
        <authorList>
            <person name="Jeong J.-H."/>
            <person name="Song I."/>
            <person name="Kim S."/>
            <person name="Choi T."/>
            <person name="Kim D."/>
            <person name="Ryu S."/>
            <person name="Kim W."/>
        </authorList>
    </citation>
    <scope>NUCLEOTIDE SEQUENCE [LARGE SCALE GENOMIC DNA]</scope>
    <source>
        <tissue evidence="1">Muscle</tissue>
    </source>
</reference>
<organism evidence="1 2">
    <name type="scientific">Portunus trituberculatus</name>
    <name type="common">Swimming crab</name>
    <name type="synonym">Neptunus trituberculatus</name>
    <dbReference type="NCBI Taxonomy" id="210409"/>
    <lineage>
        <taxon>Eukaryota</taxon>
        <taxon>Metazoa</taxon>
        <taxon>Ecdysozoa</taxon>
        <taxon>Arthropoda</taxon>
        <taxon>Crustacea</taxon>
        <taxon>Multicrustacea</taxon>
        <taxon>Malacostraca</taxon>
        <taxon>Eumalacostraca</taxon>
        <taxon>Eucarida</taxon>
        <taxon>Decapoda</taxon>
        <taxon>Pleocyemata</taxon>
        <taxon>Brachyura</taxon>
        <taxon>Eubrachyura</taxon>
        <taxon>Portunoidea</taxon>
        <taxon>Portunidae</taxon>
        <taxon>Portuninae</taxon>
        <taxon>Portunus</taxon>
    </lineage>
</organism>
<dbReference type="Proteomes" id="UP000324222">
    <property type="component" value="Unassembled WGS sequence"/>
</dbReference>